<comment type="caution">
    <text evidence="1">The sequence shown here is derived from an EMBL/GenBank/DDBJ whole genome shotgun (WGS) entry which is preliminary data.</text>
</comment>
<sequence>MAQALRGTTGSYTPGTPWGGSIGQCITRVVGAHSGDSSGRGWLVHTAGTVQDVGGWCTQRGQFRTWVVGAHSGDSSGRGWLVHTAGLVQDVGGWCTQQGQFRTFMISNFQTLSNRRLQTGTTSG</sequence>
<reference evidence="1" key="1">
    <citation type="submission" date="2023-05" db="EMBL/GenBank/DDBJ databases">
        <authorList>
            <person name="Stuckert A."/>
        </authorList>
    </citation>
    <scope>NUCLEOTIDE SEQUENCE</scope>
</reference>
<protein>
    <submittedName>
        <fullName evidence="1">Uncharacterized protein</fullName>
    </submittedName>
</protein>
<name>A0ABN9DDH6_9NEOB</name>
<dbReference type="Proteomes" id="UP001162483">
    <property type="component" value="Unassembled WGS sequence"/>
</dbReference>
<organism evidence="1 2">
    <name type="scientific">Staurois parvus</name>
    <dbReference type="NCBI Taxonomy" id="386267"/>
    <lineage>
        <taxon>Eukaryota</taxon>
        <taxon>Metazoa</taxon>
        <taxon>Chordata</taxon>
        <taxon>Craniata</taxon>
        <taxon>Vertebrata</taxon>
        <taxon>Euteleostomi</taxon>
        <taxon>Amphibia</taxon>
        <taxon>Batrachia</taxon>
        <taxon>Anura</taxon>
        <taxon>Neobatrachia</taxon>
        <taxon>Ranoidea</taxon>
        <taxon>Ranidae</taxon>
        <taxon>Staurois</taxon>
    </lineage>
</organism>
<proteinExistence type="predicted"/>
<evidence type="ECO:0000313" key="2">
    <source>
        <dbReference type="Proteomes" id="UP001162483"/>
    </source>
</evidence>
<dbReference type="EMBL" id="CATNWA010014250">
    <property type="protein sequence ID" value="CAI9569601.1"/>
    <property type="molecule type" value="Genomic_DNA"/>
</dbReference>
<gene>
    <name evidence="1" type="ORF">SPARVUS_LOCUS6946551</name>
</gene>
<keyword evidence="2" id="KW-1185">Reference proteome</keyword>
<evidence type="ECO:0000313" key="1">
    <source>
        <dbReference type="EMBL" id="CAI9569601.1"/>
    </source>
</evidence>
<accession>A0ABN9DDH6</accession>